<reference evidence="3" key="3">
    <citation type="submission" date="2025-09" db="UniProtKB">
        <authorList>
            <consortium name="Ensembl"/>
        </authorList>
    </citation>
    <scope>IDENTIFICATION</scope>
</reference>
<dbReference type="Gene3D" id="2.60.40.10">
    <property type="entry name" value="Immunoglobulins"/>
    <property type="match status" value="2"/>
</dbReference>
<dbReference type="Proteomes" id="UP000265160">
    <property type="component" value="LG18"/>
</dbReference>
<dbReference type="InterPro" id="IPR013783">
    <property type="entry name" value="Ig-like_fold"/>
</dbReference>
<dbReference type="PROSITE" id="PS50835">
    <property type="entry name" value="IG_LIKE"/>
    <property type="match status" value="1"/>
</dbReference>
<keyword evidence="1" id="KW-1133">Transmembrane helix</keyword>
<dbReference type="GeneTree" id="ENSGT00990000204560"/>
<accession>A0A3P9CY17</accession>
<keyword evidence="1" id="KW-0812">Transmembrane</keyword>
<dbReference type="SUPFAM" id="SSF48726">
    <property type="entry name" value="Immunoglobulin"/>
    <property type="match status" value="1"/>
</dbReference>
<evidence type="ECO:0000313" key="4">
    <source>
        <dbReference type="Proteomes" id="UP000265160"/>
    </source>
</evidence>
<feature type="domain" description="Ig-like" evidence="2">
    <location>
        <begin position="67"/>
        <end position="125"/>
    </location>
</feature>
<reference evidence="3" key="2">
    <citation type="submission" date="2025-08" db="UniProtKB">
        <authorList>
            <consortium name="Ensembl"/>
        </authorList>
    </citation>
    <scope>IDENTIFICATION</scope>
</reference>
<reference evidence="3 4" key="1">
    <citation type="journal article" date="2014" name="Nature">
        <title>The genomic substrate for adaptive radiation in African cichlid fish.</title>
        <authorList>
            <person name="Brawand D."/>
            <person name="Wagner C.E."/>
            <person name="Li Y.I."/>
            <person name="Malinsky M."/>
            <person name="Keller I."/>
            <person name="Fan S."/>
            <person name="Simakov O."/>
            <person name="Ng A.Y."/>
            <person name="Lim Z.W."/>
            <person name="Bezault E."/>
            <person name="Turner-Maier J."/>
            <person name="Johnson J."/>
            <person name="Alcazar R."/>
            <person name="Noh H.J."/>
            <person name="Russell P."/>
            <person name="Aken B."/>
            <person name="Alfoldi J."/>
            <person name="Amemiya C."/>
            <person name="Azzouzi N."/>
            <person name="Baroiller J.F."/>
            <person name="Barloy-Hubler F."/>
            <person name="Berlin A."/>
            <person name="Bloomquist R."/>
            <person name="Carleton K.L."/>
            <person name="Conte M.A."/>
            <person name="D'Cotta H."/>
            <person name="Eshel O."/>
            <person name="Gaffney L."/>
            <person name="Galibert F."/>
            <person name="Gante H.F."/>
            <person name="Gnerre S."/>
            <person name="Greuter L."/>
            <person name="Guyon R."/>
            <person name="Haddad N.S."/>
            <person name="Haerty W."/>
            <person name="Harris R.M."/>
            <person name="Hofmann H.A."/>
            <person name="Hourlier T."/>
            <person name="Hulata G."/>
            <person name="Jaffe D.B."/>
            <person name="Lara M."/>
            <person name="Lee A.P."/>
            <person name="MacCallum I."/>
            <person name="Mwaiko S."/>
            <person name="Nikaido M."/>
            <person name="Nishihara H."/>
            <person name="Ozouf-Costaz C."/>
            <person name="Penman D.J."/>
            <person name="Przybylski D."/>
            <person name="Rakotomanga M."/>
            <person name="Renn S.C.P."/>
            <person name="Ribeiro F.J."/>
            <person name="Ron M."/>
            <person name="Salzburger W."/>
            <person name="Sanchez-Pulido L."/>
            <person name="Santos M.E."/>
            <person name="Searle S."/>
            <person name="Sharpe T."/>
            <person name="Swofford R."/>
            <person name="Tan F.J."/>
            <person name="Williams L."/>
            <person name="Young S."/>
            <person name="Yin S."/>
            <person name="Okada N."/>
            <person name="Kocher T.D."/>
            <person name="Miska E.A."/>
            <person name="Lander E.S."/>
            <person name="Venkatesh B."/>
            <person name="Fernald R.D."/>
            <person name="Meyer A."/>
            <person name="Ponting C.P."/>
            <person name="Streelman J.T."/>
            <person name="Lindblad-Toh K."/>
            <person name="Seehausen O."/>
            <person name="Di Palma F."/>
        </authorList>
    </citation>
    <scope>NUCLEOTIDE SEQUENCE</scope>
</reference>
<protein>
    <recommendedName>
        <fullName evidence="2">Ig-like domain-containing protein</fullName>
    </recommendedName>
</protein>
<dbReference type="SMART" id="SM00409">
    <property type="entry name" value="IG"/>
    <property type="match status" value="1"/>
</dbReference>
<dbReference type="InterPro" id="IPR036179">
    <property type="entry name" value="Ig-like_dom_sf"/>
</dbReference>
<evidence type="ECO:0000313" key="3">
    <source>
        <dbReference type="Ensembl" id="ENSMZEP00005027223.1"/>
    </source>
</evidence>
<dbReference type="Ensembl" id="ENSMZET00005028094.1">
    <property type="protein sequence ID" value="ENSMZEP00005027223.1"/>
    <property type="gene ID" value="ENSMZEG00005020309.1"/>
</dbReference>
<sequence>MGRLSVSETSEAFSFTLHNLTHSDSGLYQHVCRSEGEVMYEETVSLTVCAAVSMKVFGPPALEVFSEGDNVTLGCAQWTSQAWFEWFRKSIQTGEKVVHINETQEAQDAGEYMCAVLDSHQRCLSSSTTLLVYREPFGVYSTFYRVRWMLLSGLQLMLCAVVVCVMCWRKHRGLIQQTLHITDVVFVWDQYIRLDDCNSVYVGVSQALLSHIQLVQRAAADSSQSLINTTTFPQFWLVYASCTL</sequence>
<evidence type="ECO:0000259" key="2">
    <source>
        <dbReference type="PROSITE" id="PS50835"/>
    </source>
</evidence>
<keyword evidence="4" id="KW-1185">Reference proteome</keyword>
<name>A0A3P9CY17_9CICH</name>
<dbReference type="InterPro" id="IPR007110">
    <property type="entry name" value="Ig-like_dom"/>
</dbReference>
<dbReference type="InterPro" id="IPR003599">
    <property type="entry name" value="Ig_sub"/>
</dbReference>
<evidence type="ECO:0000256" key="1">
    <source>
        <dbReference type="SAM" id="Phobius"/>
    </source>
</evidence>
<dbReference type="AlphaFoldDB" id="A0A3P9CY17"/>
<keyword evidence="1" id="KW-0472">Membrane</keyword>
<organism evidence="3 4">
    <name type="scientific">Maylandia zebra</name>
    <name type="common">zebra mbuna</name>
    <dbReference type="NCBI Taxonomy" id="106582"/>
    <lineage>
        <taxon>Eukaryota</taxon>
        <taxon>Metazoa</taxon>
        <taxon>Chordata</taxon>
        <taxon>Craniata</taxon>
        <taxon>Vertebrata</taxon>
        <taxon>Euteleostomi</taxon>
        <taxon>Actinopterygii</taxon>
        <taxon>Neopterygii</taxon>
        <taxon>Teleostei</taxon>
        <taxon>Neoteleostei</taxon>
        <taxon>Acanthomorphata</taxon>
        <taxon>Ovalentaria</taxon>
        <taxon>Cichlomorphae</taxon>
        <taxon>Cichliformes</taxon>
        <taxon>Cichlidae</taxon>
        <taxon>African cichlids</taxon>
        <taxon>Pseudocrenilabrinae</taxon>
        <taxon>Haplochromini</taxon>
        <taxon>Maylandia</taxon>
        <taxon>Maylandia zebra complex</taxon>
    </lineage>
</organism>
<feature type="transmembrane region" description="Helical" evidence="1">
    <location>
        <begin position="148"/>
        <end position="168"/>
    </location>
</feature>
<proteinExistence type="predicted"/>
<dbReference type="STRING" id="106582.ENSMZEP00005027223"/>